<gene>
    <name evidence="1" type="ORF">E2C01_041305</name>
</gene>
<keyword evidence="2" id="KW-1185">Reference proteome</keyword>
<evidence type="ECO:0000313" key="2">
    <source>
        <dbReference type="Proteomes" id="UP000324222"/>
    </source>
</evidence>
<accession>A0A5B7FQ28</accession>
<evidence type="ECO:0000313" key="1">
    <source>
        <dbReference type="EMBL" id="MPC47556.1"/>
    </source>
</evidence>
<comment type="caution">
    <text evidence="1">The sequence shown here is derived from an EMBL/GenBank/DDBJ whole genome shotgun (WGS) entry which is preliminary data.</text>
</comment>
<name>A0A5B7FQ28_PORTR</name>
<proteinExistence type="predicted"/>
<protein>
    <submittedName>
        <fullName evidence="1">Uncharacterized protein</fullName>
    </submittedName>
</protein>
<dbReference type="AlphaFoldDB" id="A0A5B7FQ28"/>
<dbReference type="EMBL" id="VSRR010007799">
    <property type="protein sequence ID" value="MPC47556.1"/>
    <property type="molecule type" value="Genomic_DNA"/>
</dbReference>
<reference evidence="1 2" key="1">
    <citation type="submission" date="2019-05" db="EMBL/GenBank/DDBJ databases">
        <title>Another draft genome of Portunus trituberculatus and its Hox gene families provides insights of decapod evolution.</title>
        <authorList>
            <person name="Jeong J.-H."/>
            <person name="Song I."/>
            <person name="Kim S."/>
            <person name="Choi T."/>
            <person name="Kim D."/>
            <person name="Ryu S."/>
            <person name="Kim W."/>
        </authorList>
    </citation>
    <scope>NUCLEOTIDE SEQUENCE [LARGE SCALE GENOMIC DNA]</scope>
    <source>
        <tissue evidence="1">Muscle</tissue>
    </source>
</reference>
<dbReference type="Proteomes" id="UP000324222">
    <property type="component" value="Unassembled WGS sequence"/>
</dbReference>
<sequence length="59" mass="7199">MIFHSYNTVHYQKADFLKFRILYVYLPYFTAYKMHPYFSRSNSGKIVFSIFKHILLKAI</sequence>
<organism evidence="1 2">
    <name type="scientific">Portunus trituberculatus</name>
    <name type="common">Swimming crab</name>
    <name type="synonym">Neptunus trituberculatus</name>
    <dbReference type="NCBI Taxonomy" id="210409"/>
    <lineage>
        <taxon>Eukaryota</taxon>
        <taxon>Metazoa</taxon>
        <taxon>Ecdysozoa</taxon>
        <taxon>Arthropoda</taxon>
        <taxon>Crustacea</taxon>
        <taxon>Multicrustacea</taxon>
        <taxon>Malacostraca</taxon>
        <taxon>Eumalacostraca</taxon>
        <taxon>Eucarida</taxon>
        <taxon>Decapoda</taxon>
        <taxon>Pleocyemata</taxon>
        <taxon>Brachyura</taxon>
        <taxon>Eubrachyura</taxon>
        <taxon>Portunoidea</taxon>
        <taxon>Portunidae</taxon>
        <taxon>Portuninae</taxon>
        <taxon>Portunus</taxon>
    </lineage>
</organism>